<accession>A0ABN8G3Y5</accession>
<evidence type="ECO:0000313" key="1">
    <source>
        <dbReference type="EMBL" id="CAH1195583.1"/>
    </source>
</evidence>
<organism evidence="1 2">
    <name type="scientific">Paenibacillus plantiphilus</name>
    <dbReference type="NCBI Taxonomy" id="2905650"/>
    <lineage>
        <taxon>Bacteria</taxon>
        <taxon>Bacillati</taxon>
        <taxon>Bacillota</taxon>
        <taxon>Bacilli</taxon>
        <taxon>Bacillales</taxon>
        <taxon>Paenibacillaceae</taxon>
        <taxon>Paenibacillus</taxon>
    </lineage>
</organism>
<protein>
    <submittedName>
        <fullName evidence="1">Uncharacterized protein</fullName>
    </submittedName>
</protein>
<keyword evidence="2" id="KW-1185">Reference proteome</keyword>
<comment type="caution">
    <text evidence="1">The sequence shown here is derived from an EMBL/GenBank/DDBJ whole genome shotgun (WGS) entry which is preliminary data.</text>
</comment>
<gene>
    <name evidence="1" type="ORF">PAECIP111893_00722</name>
</gene>
<name>A0ABN8G3Y5_9BACL</name>
<dbReference type="Proteomes" id="UP000838686">
    <property type="component" value="Unassembled WGS sequence"/>
</dbReference>
<evidence type="ECO:0000313" key="2">
    <source>
        <dbReference type="Proteomes" id="UP000838686"/>
    </source>
</evidence>
<reference evidence="1" key="1">
    <citation type="submission" date="2022-01" db="EMBL/GenBank/DDBJ databases">
        <authorList>
            <person name="Criscuolo A."/>
        </authorList>
    </citation>
    <scope>NUCLEOTIDE SEQUENCE</scope>
    <source>
        <strain evidence="1">CIP111893</strain>
    </source>
</reference>
<sequence>MYDLFDEQVNEEGRSASARYAPGWNPCAGVALHDSGRPHVASPAIGRIWTDFECVCVEQRHRSAVTGVCVERSFSVANSSRKRPILSLIR</sequence>
<proteinExistence type="predicted"/>
<dbReference type="EMBL" id="CAKMMF010000003">
    <property type="protein sequence ID" value="CAH1195583.1"/>
    <property type="molecule type" value="Genomic_DNA"/>
</dbReference>